<accession>A0A4R4P7B7</accession>
<name>A0A4R4P7B7_9ACTN</name>
<keyword evidence="2" id="KW-1185">Reference proteome</keyword>
<protein>
    <submittedName>
        <fullName evidence="1">Uncharacterized protein</fullName>
    </submittedName>
</protein>
<dbReference type="RefSeq" id="WP_131938322.1">
    <property type="nucleotide sequence ID" value="NZ_BAAAMX010000008.1"/>
</dbReference>
<dbReference type="Pfam" id="PF19692">
    <property type="entry name" value="DUF6193"/>
    <property type="match status" value="1"/>
</dbReference>
<dbReference type="Proteomes" id="UP000295431">
    <property type="component" value="Unassembled WGS sequence"/>
</dbReference>
<evidence type="ECO:0000313" key="1">
    <source>
        <dbReference type="EMBL" id="TDC17879.1"/>
    </source>
</evidence>
<gene>
    <name evidence="1" type="ORF">E1284_07795</name>
</gene>
<dbReference type="EMBL" id="SMJW01000026">
    <property type="protein sequence ID" value="TDC17879.1"/>
    <property type="molecule type" value="Genomic_DNA"/>
</dbReference>
<dbReference type="AlphaFoldDB" id="A0A4R4P7B7"/>
<comment type="caution">
    <text evidence="1">The sequence shown here is derived from an EMBL/GenBank/DDBJ whole genome shotgun (WGS) entry which is preliminary data.</text>
</comment>
<sequence>MADDSFRVIRDRYPELVEHGGLGGALRWVAQEHDILLGSLGSPYKGGVGELVTASIDGVRGIVIVSADLDERSFHVSIRRKTVLIATGETSELVKVVKLAEAWERGASHADLRFAFPFLEITAPARVLASPDPVAAQWEWLREAPEMAVDRDMVNPAYGNLVLRSCFPDLSHRVLSLSSSFCDRRDEVRISSQDDARCFTVEQAGRDRRIECLSIAEAVIVAAEFVSSMRTN</sequence>
<dbReference type="OrthoDB" id="3378006at2"/>
<organism evidence="1 2">
    <name type="scientific">Actinomadura bangladeshensis</name>
    <dbReference type="NCBI Taxonomy" id="453573"/>
    <lineage>
        <taxon>Bacteria</taxon>
        <taxon>Bacillati</taxon>
        <taxon>Actinomycetota</taxon>
        <taxon>Actinomycetes</taxon>
        <taxon>Streptosporangiales</taxon>
        <taxon>Thermomonosporaceae</taxon>
        <taxon>Actinomadura</taxon>
    </lineage>
</organism>
<evidence type="ECO:0000313" key="2">
    <source>
        <dbReference type="Proteomes" id="UP000295431"/>
    </source>
</evidence>
<proteinExistence type="predicted"/>
<reference evidence="1 2" key="1">
    <citation type="submission" date="2019-03" db="EMBL/GenBank/DDBJ databases">
        <title>Draft genome sequences of novel Actinobacteria.</title>
        <authorList>
            <person name="Sahin N."/>
            <person name="Ay H."/>
            <person name="Saygin H."/>
        </authorList>
    </citation>
    <scope>NUCLEOTIDE SEQUENCE [LARGE SCALE GENOMIC DNA]</scope>
    <source>
        <strain evidence="1 2">DSM 45347</strain>
    </source>
</reference>
<dbReference type="InterPro" id="IPR045682">
    <property type="entry name" value="DUF6193"/>
</dbReference>